<proteinExistence type="predicted"/>
<organism evidence="1 2">
    <name type="scientific">Paenibacillus sepulcri</name>
    <dbReference type="NCBI Taxonomy" id="359917"/>
    <lineage>
        <taxon>Bacteria</taxon>
        <taxon>Bacillati</taxon>
        <taxon>Bacillota</taxon>
        <taxon>Bacilli</taxon>
        <taxon>Bacillales</taxon>
        <taxon>Paenibacillaceae</taxon>
        <taxon>Paenibacillus</taxon>
    </lineage>
</organism>
<dbReference type="Gene3D" id="1.10.4080.10">
    <property type="entry name" value="ADP-ribosylation/Crystallin J1"/>
    <property type="match status" value="1"/>
</dbReference>
<name>A0ABS7CC49_9BACL</name>
<reference evidence="1 2" key="1">
    <citation type="submission" date="2021-07" db="EMBL/GenBank/DDBJ databases">
        <title>Paenibacillus radiodurans sp. nov., isolated from the southeastern edge of Tengger Desert.</title>
        <authorList>
            <person name="Zhang G."/>
        </authorList>
    </citation>
    <scope>NUCLEOTIDE SEQUENCE [LARGE SCALE GENOMIC DNA]</scope>
    <source>
        <strain evidence="1 2">CCM 7311</strain>
    </source>
</reference>
<dbReference type="InterPro" id="IPR005502">
    <property type="entry name" value="Ribosyl_crysJ1"/>
</dbReference>
<dbReference type="Proteomes" id="UP001519887">
    <property type="component" value="Unassembled WGS sequence"/>
</dbReference>
<keyword evidence="2" id="KW-1185">Reference proteome</keyword>
<dbReference type="InterPro" id="IPR036705">
    <property type="entry name" value="Ribosyl_crysJ1_sf"/>
</dbReference>
<dbReference type="Pfam" id="PF03747">
    <property type="entry name" value="ADP_ribosyl_GH"/>
    <property type="match status" value="1"/>
</dbReference>
<evidence type="ECO:0000313" key="1">
    <source>
        <dbReference type="EMBL" id="MBW7458469.1"/>
    </source>
</evidence>
<accession>A0ABS7CC49</accession>
<sequence>MNKQILPEDYPERVYAGWLGKVIGVRHGGNIEQWTYERIARTFGEITGYLHTFKNFAADDDTNGPMFFLRALEDYTHTSEITAEQMGLTWLNYAPDGHGFYWWGGYGKSTEHTAYQNLKNGIMAPRSGSIEQNGAAVAEQIGGQIFIDVWGLIAP</sequence>
<comment type="caution">
    <text evidence="1">The sequence shown here is derived from an EMBL/GenBank/DDBJ whole genome shotgun (WGS) entry which is preliminary data.</text>
</comment>
<gene>
    <name evidence="1" type="ORF">K0U00_30955</name>
</gene>
<protein>
    <submittedName>
        <fullName evidence="1">ADP-ribosylglycohydrolase family protein</fullName>
    </submittedName>
</protein>
<dbReference type="EMBL" id="JAHZIK010001208">
    <property type="protein sequence ID" value="MBW7458469.1"/>
    <property type="molecule type" value="Genomic_DNA"/>
</dbReference>
<evidence type="ECO:0000313" key="2">
    <source>
        <dbReference type="Proteomes" id="UP001519887"/>
    </source>
</evidence>
<dbReference type="SUPFAM" id="SSF101478">
    <property type="entry name" value="ADP-ribosylglycohydrolase"/>
    <property type="match status" value="1"/>
</dbReference>
<feature type="non-terminal residue" evidence="1">
    <location>
        <position position="155"/>
    </location>
</feature>